<feature type="domain" description="Cupin type-2" evidence="3">
    <location>
        <begin position="185"/>
        <end position="251"/>
    </location>
</feature>
<feature type="signal peptide" evidence="2">
    <location>
        <begin position="1"/>
        <end position="18"/>
    </location>
</feature>
<evidence type="ECO:0000256" key="2">
    <source>
        <dbReference type="SAM" id="SignalP"/>
    </source>
</evidence>
<organism evidence="4 5">
    <name type="scientific">Chryseosolibacter histidini</name>
    <dbReference type="NCBI Taxonomy" id="2782349"/>
    <lineage>
        <taxon>Bacteria</taxon>
        <taxon>Pseudomonadati</taxon>
        <taxon>Bacteroidota</taxon>
        <taxon>Cytophagia</taxon>
        <taxon>Cytophagales</taxon>
        <taxon>Chryseotaleaceae</taxon>
        <taxon>Chryseosolibacter</taxon>
    </lineage>
</organism>
<dbReference type="SUPFAM" id="SSF51182">
    <property type="entry name" value="RmlC-like cupins"/>
    <property type="match status" value="1"/>
</dbReference>
<feature type="domain" description="Cupin type-2" evidence="3">
    <location>
        <begin position="63"/>
        <end position="129"/>
    </location>
</feature>
<keyword evidence="5" id="KW-1185">Reference proteome</keyword>
<keyword evidence="2" id="KW-0732">Signal</keyword>
<dbReference type="InterPro" id="IPR051610">
    <property type="entry name" value="GPI/OXD"/>
</dbReference>
<dbReference type="InterPro" id="IPR014710">
    <property type="entry name" value="RmlC-like_jellyroll"/>
</dbReference>
<keyword evidence="1" id="KW-0479">Metal-binding</keyword>
<dbReference type="GO" id="GO:0046872">
    <property type="term" value="F:metal ion binding"/>
    <property type="evidence" value="ECO:0007669"/>
    <property type="project" value="UniProtKB-KW"/>
</dbReference>
<comment type="caution">
    <text evidence="4">The sequence shown here is derived from an EMBL/GenBank/DDBJ whole genome shotgun (WGS) entry which is preliminary data.</text>
</comment>
<reference evidence="4 5" key="1">
    <citation type="submission" date="2021-05" db="EMBL/GenBank/DDBJ databases">
        <title>A Polyphasic approach of four new species of the genus Ohtaekwangia: Ohtaekwangia histidinii sp. nov., Ohtaekwangia cretensis sp. nov., Ohtaekwangia indiensis sp. nov., Ohtaekwangia reichenbachii sp. nov. from diverse environment.</title>
        <authorList>
            <person name="Octaviana S."/>
        </authorList>
    </citation>
    <scope>NUCLEOTIDE SEQUENCE [LARGE SCALE GENOMIC DNA]</scope>
    <source>
        <strain evidence="4 5">PWU4</strain>
    </source>
</reference>
<dbReference type="InterPro" id="IPR013096">
    <property type="entry name" value="Cupin_2"/>
</dbReference>
<dbReference type="RefSeq" id="WP_254160152.1">
    <property type="nucleotide sequence ID" value="NZ_JAHESF010000002.1"/>
</dbReference>
<evidence type="ECO:0000313" key="5">
    <source>
        <dbReference type="Proteomes" id="UP001319200"/>
    </source>
</evidence>
<protein>
    <submittedName>
        <fullName evidence="4">Cupin domain-containing protein</fullName>
    </submittedName>
</protein>
<evidence type="ECO:0000256" key="1">
    <source>
        <dbReference type="ARBA" id="ARBA00022723"/>
    </source>
</evidence>
<dbReference type="PANTHER" id="PTHR35848">
    <property type="entry name" value="OXALATE-BINDING PROTEIN"/>
    <property type="match status" value="1"/>
</dbReference>
<dbReference type="Proteomes" id="UP001319200">
    <property type="component" value="Unassembled WGS sequence"/>
</dbReference>
<sequence length="256" mass="28537">MRTTALLFSLSISFGSLAQLQPIAADVYRWKDLKIEKEQTRERRQVLEGSARDLDLLEIHTSALEPGKSPHPPHTHDDVEELVIVKEGNLRVTIKGQSKILGPGSVALAIPGEEHGFENGGNTRVTYYIIKYRSKLPMNIDRGKQAGGSFMIDRSELTVKTTDKGSRINYFERPTSMAQRFEMHVTTLNAGMNSHPPHTHRAEEIVLLISGSGKIQIGEQHKDASVGDLIFLGSEVLHAFTNTGQEPCSYFAFQWN</sequence>
<name>A0AAP2DI42_9BACT</name>
<dbReference type="Gene3D" id="2.60.120.10">
    <property type="entry name" value="Jelly Rolls"/>
    <property type="match status" value="1"/>
</dbReference>
<dbReference type="AlphaFoldDB" id="A0AAP2DI42"/>
<accession>A0AAP2DI42</accession>
<feature type="chain" id="PRO_5043031407" evidence="2">
    <location>
        <begin position="19"/>
        <end position="256"/>
    </location>
</feature>
<evidence type="ECO:0000313" key="4">
    <source>
        <dbReference type="EMBL" id="MBT1695627.1"/>
    </source>
</evidence>
<dbReference type="InterPro" id="IPR011051">
    <property type="entry name" value="RmlC_Cupin_sf"/>
</dbReference>
<evidence type="ECO:0000259" key="3">
    <source>
        <dbReference type="Pfam" id="PF07883"/>
    </source>
</evidence>
<dbReference type="Pfam" id="PF07883">
    <property type="entry name" value="Cupin_2"/>
    <property type="match status" value="2"/>
</dbReference>
<gene>
    <name evidence="4" type="ORF">KK083_01985</name>
</gene>
<dbReference type="EMBL" id="JAHESF010000002">
    <property type="protein sequence ID" value="MBT1695627.1"/>
    <property type="molecule type" value="Genomic_DNA"/>
</dbReference>
<proteinExistence type="predicted"/>